<organism evidence="1 2">
    <name type="scientific">Fusarium anthophilum</name>
    <dbReference type="NCBI Taxonomy" id="48485"/>
    <lineage>
        <taxon>Eukaryota</taxon>
        <taxon>Fungi</taxon>
        <taxon>Dikarya</taxon>
        <taxon>Ascomycota</taxon>
        <taxon>Pezizomycotina</taxon>
        <taxon>Sordariomycetes</taxon>
        <taxon>Hypocreomycetidae</taxon>
        <taxon>Hypocreales</taxon>
        <taxon>Nectriaceae</taxon>
        <taxon>Fusarium</taxon>
        <taxon>Fusarium fujikuroi species complex</taxon>
    </lineage>
</organism>
<name>A0A8H4YST4_9HYPO</name>
<evidence type="ECO:0000313" key="2">
    <source>
        <dbReference type="Proteomes" id="UP000573603"/>
    </source>
</evidence>
<gene>
    <name evidence="1" type="ORF">FANTH_12651</name>
</gene>
<dbReference type="EMBL" id="JABEVY010000420">
    <property type="protein sequence ID" value="KAF5233175.1"/>
    <property type="molecule type" value="Genomic_DNA"/>
</dbReference>
<comment type="caution">
    <text evidence="1">The sequence shown here is derived from an EMBL/GenBank/DDBJ whole genome shotgun (WGS) entry which is preliminary data.</text>
</comment>
<proteinExistence type="predicted"/>
<reference evidence="1 2" key="1">
    <citation type="journal article" date="2020" name="BMC Genomics">
        <title>Correction to: Identification and distribution of gene clusters required for synthesis of sphingolipid metabolism inhibitors in diverse species of the filamentous fungus Fusarium.</title>
        <authorList>
            <person name="Kim H.S."/>
            <person name="Lohmar J.M."/>
            <person name="Busman M."/>
            <person name="Brown D.W."/>
            <person name="Naumann T.A."/>
            <person name="Divon H.H."/>
            <person name="Lysoe E."/>
            <person name="Uhlig S."/>
            <person name="Proctor R.H."/>
        </authorList>
    </citation>
    <scope>NUCLEOTIDE SEQUENCE [LARGE SCALE GENOMIC DNA]</scope>
    <source>
        <strain evidence="1 2">NRRL 25214</strain>
    </source>
</reference>
<dbReference type="Proteomes" id="UP000573603">
    <property type="component" value="Unassembled WGS sequence"/>
</dbReference>
<sequence length="84" mass="9585">MATVVRVIFDTGDCAVLKLYNRQSGIRIPASAVLRVIIPIGSNRFLAIDAAIVPYRQNRRWIPEPYRNDYQRTPLGYQAHDKKG</sequence>
<dbReference type="AlphaFoldDB" id="A0A8H4YST4"/>
<keyword evidence="2" id="KW-1185">Reference proteome</keyword>
<evidence type="ECO:0000313" key="1">
    <source>
        <dbReference type="EMBL" id="KAF5233175.1"/>
    </source>
</evidence>
<protein>
    <submittedName>
        <fullName evidence="1">Uncharacterized protein</fullName>
    </submittedName>
</protein>
<accession>A0A8H4YST4</accession>